<dbReference type="AlphaFoldDB" id="A0AAU0F264"/>
<evidence type="ECO:0000313" key="3">
    <source>
        <dbReference type="Proteomes" id="UP001432059"/>
    </source>
</evidence>
<sequence length="170" mass="19853">MMAALLSRVVENHFLKANLYRIGGVFFAVIFFIKSLVFFFLKYARSKGINVRNVMFLGHSASMKILEQTIRERKDYGFKIFDFKESNISTALLKDFWRNNGIHTLFMPSESILEEDLQAKIFEEAKIHRVKIVLVPNVADNEYFSYELAYIESLPVLNPIKFRWIIIATS</sequence>
<evidence type="ECO:0000256" key="1">
    <source>
        <dbReference type="SAM" id="Phobius"/>
    </source>
</evidence>
<accession>A0AAU0F264</accession>
<organism evidence="2 3">
    <name type="scientific">Bergeyella porcorum</name>
    <dbReference type="NCBI Taxonomy" id="1735111"/>
    <lineage>
        <taxon>Bacteria</taxon>
        <taxon>Pseudomonadati</taxon>
        <taxon>Bacteroidota</taxon>
        <taxon>Flavobacteriia</taxon>
        <taxon>Flavobacteriales</taxon>
        <taxon>Weeksellaceae</taxon>
        <taxon>Bergeyella</taxon>
    </lineage>
</organism>
<dbReference type="RefSeq" id="WP_327983740.1">
    <property type="nucleotide sequence ID" value="NZ_CP136426.1"/>
</dbReference>
<name>A0AAU0F264_9FLAO</name>
<keyword evidence="3" id="KW-1185">Reference proteome</keyword>
<dbReference type="KEGG" id="bpor:BPO_1615"/>
<evidence type="ECO:0008006" key="4">
    <source>
        <dbReference type="Google" id="ProtNLM"/>
    </source>
</evidence>
<feature type="transmembrane region" description="Helical" evidence="1">
    <location>
        <begin position="20"/>
        <end position="41"/>
    </location>
</feature>
<protein>
    <recommendedName>
        <fullName evidence="4">Polysaccharide biosynthesis protein</fullName>
    </recommendedName>
</protein>
<keyword evidence="1" id="KW-1133">Transmembrane helix</keyword>
<reference evidence="2" key="1">
    <citation type="submission" date="2023-10" db="EMBL/GenBank/DDBJ databases">
        <title>Characterization and whole genome sequencing of a novel strain of Bergeyella porcorum QD2021 isolated from pig.</title>
        <authorList>
            <person name="Liu G."/>
            <person name="Chen C."/>
            <person name="Han X."/>
        </authorList>
    </citation>
    <scope>NUCLEOTIDE SEQUENCE</scope>
    <source>
        <strain evidence="2">QD2021</strain>
    </source>
</reference>
<keyword evidence="1" id="KW-0812">Transmembrane</keyword>
<evidence type="ECO:0000313" key="2">
    <source>
        <dbReference type="EMBL" id="WOC52262.1"/>
    </source>
</evidence>
<keyword evidence="1" id="KW-0472">Membrane</keyword>
<proteinExistence type="predicted"/>
<dbReference type="EMBL" id="CP136426">
    <property type="protein sequence ID" value="WOC52262.1"/>
    <property type="molecule type" value="Genomic_DNA"/>
</dbReference>
<dbReference type="Proteomes" id="UP001432059">
    <property type="component" value="Chromosome"/>
</dbReference>
<gene>
    <name evidence="2" type="ORF">BPO_1615</name>
</gene>